<accession>A0A803QDT6</accession>
<name>A0A803QDT6_CANSA</name>
<evidence type="ECO:0000313" key="1">
    <source>
        <dbReference type="EnsemblPlants" id="cds.evm.model.09.124"/>
    </source>
</evidence>
<reference evidence="1" key="2">
    <citation type="submission" date="2021-03" db="UniProtKB">
        <authorList>
            <consortium name="EnsemblPlants"/>
        </authorList>
    </citation>
    <scope>IDENTIFICATION</scope>
</reference>
<dbReference type="Gramene" id="evm.model.09.124">
    <property type="protein sequence ID" value="cds.evm.model.09.124"/>
    <property type="gene ID" value="evm.TU.09.124"/>
</dbReference>
<sequence length="514" mass="57415">MTTPVKLFQGYSSTARSCLSTAVTGERKTEGVQSEVTYTLCRGQKSVMTTIQVKQSLDGKIKILGSGQEKLDFLMKLNTTETTMSIVVHARKVEGKEVQTSAELASDDTVVPVSDTADFFFHYGDAYVSSITTGGEYIGVLTFHTETESDRIKLELELRANGIFKFATVQFDLQLKVDRVVESSQTKVSFNQMVLGLEENFELPKFEEMVEFARKFPSMKLTAPKILAFETTGYEHVVGIPNSFNPVASNRNKLVGMGFRDLGLVGKFNKVCHLIDQIEEIQSIYDFYGGYNDDSKLNDVAIQAKQDLATLQKTFFGFHTNPTVDVVVPTLPSLFNGTPYIQYKIRYSEEYGSCNGEYSSTEQKSTTFDLFTGYDEYIRNKTRITGIRMRCTASQDRVTSIVVDFESSSSSAAGRRTEVYGRDESGRLSKKLVFGDYHFIKKICVRCGVEVDRLGIYLDDDRSVMVGGSGGSEHRLDISSPGSFVMGFRGSYSNTLVEQIQVVYAEFQPAKWSL</sequence>
<dbReference type="OMA" id="CIKEAYS"/>
<dbReference type="EMBL" id="UZAU01000718">
    <property type="status" value="NOT_ANNOTATED_CDS"/>
    <property type="molecule type" value="Genomic_DNA"/>
</dbReference>
<evidence type="ECO:0000313" key="2">
    <source>
        <dbReference type="Proteomes" id="UP000596661"/>
    </source>
</evidence>
<dbReference type="Proteomes" id="UP000596661">
    <property type="component" value="Chromosome 9"/>
</dbReference>
<dbReference type="SUPFAM" id="SSF51101">
    <property type="entry name" value="Mannose-binding lectins"/>
    <property type="match status" value="1"/>
</dbReference>
<dbReference type="AlphaFoldDB" id="A0A803QDT6"/>
<reference evidence="1" key="1">
    <citation type="submission" date="2018-11" db="EMBL/GenBank/DDBJ databases">
        <authorList>
            <person name="Grassa J C."/>
        </authorList>
    </citation>
    <scope>NUCLEOTIDE SEQUENCE [LARGE SCALE GENOMIC DNA]</scope>
</reference>
<proteinExistence type="predicted"/>
<dbReference type="EnsemblPlants" id="evm.model.09.124">
    <property type="protein sequence ID" value="cds.evm.model.09.124"/>
    <property type="gene ID" value="evm.TU.09.124"/>
</dbReference>
<dbReference type="Gene3D" id="2.100.10.30">
    <property type="entry name" value="Jacalin-like lectin domain"/>
    <property type="match status" value="1"/>
</dbReference>
<keyword evidence="2" id="KW-1185">Reference proteome</keyword>
<dbReference type="InterPro" id="IPR036404">
    <property type="entry name" value="Jacalin-like_lectin_dom_sf"/>
</dbReference>
<evidence type="ECO:0008006" key="3">
    <source>
        <dbReference type="Google" id="ProtNLM"/>
    </source>
</evidence>
<organism evidence="1 2">
    <name type="scientific">Cannabis sativa</name>
    <name type="common">Hemp</name>
    <name type="synonym">Marijuana</name>
    <dbReference type="NCBI Taxonomy" id="3483"/>
    <lineage>
        <taxon>Eukaryota</taxon>
        <taxon>Viridiplantae</taxon>
        <taxon>Streptophyta</taxon>
        <taxon>Embryophyta</taxon>
        <taxon>Tracheophyta</taxon>
        <taxon>Spermatophyta</taxon>
        <taxon>Magnoliopsida</taxon>
        <taxon>eudicotyledons</taxon>
        <taxon>Gunneridae</taxon>
        <taxon>Pentapetalae</taxon>
        <taxon>rosids</taxon>
        <taxon>fabids</taxon>
        <taxon>Rosales</taxon>
        <taxon>Cannabaceae</taxon>
        <taxon>Cannabis</taxon>
    </lineage>
</organism>
<protein>
    <recommendedName>
        <fullName evidence="3">Jacalin-type lectin domain-containing protein</fullName>
    </recommendedName>
</protein>